<dbReference type="NCBIfam" id="TIGR00255">
    <property type="entry name" value="YicC/YloC family endoribonuclease"/>
    <property type="match status" value="1"/>
</dbReference>
<feature type="domain" description="Endoribonuclease YicC-like C-terminal" evidence="7">
    <location>
        <begin position="176"/>
        <end position="292"/>
    </location>
</feature>
<dbReference type="PANTHER" id="PTHR30636:SF3">
    <property type="entry name" value="UPF0701 PROTEIN YICC"/>
    <property type="match status" value="1"/>
</dbReference>
<feature type="domain" description="Endoribonuclease YicC-like N-terminal" evidence="6">
    <location>
        <begin position="2"/>
        <end position="155"/>
    </location>
</feature>
<evidence type="ECO:0000259" key="6">
    <source>
        <dbReference type="Pfam" id="PF03755"/>
    </source>
</evidence>
<sequence>MIKSMTGYGKGEVVAPHGRISAEIRSVNHRYGEISVKLPRGLMAFENEVKKCVGERLKRGKIEVFVQREGVLDAAARPTINLPLARAYFEALGELRDTLGLAEPVSLQLVAGQRDVLTTGESETSAETLQAELLAAVEQAVGALEEMRSREGDALLADLRSRRENLGALIARIGGRAPVAVADSAARLKERVAQLLADTPLDEGRLAQEIAIMADRSDVTEELVRFDSHLQQFDRALQLAEPVGRKLDFLLQEMNREVNTIGSKGGDVEITPLVVELKAELEKIREQVQNIE</sequence>
<dbReference type="EMBL" id="JAHCVK010000008">
    <property type="protein sequence ID" value="MBT0654199.1"/>
    <property type="molecule type" value="Genomic_DNA"/>
</dbReference>
<gene>
    <name evidence="8" type="ORF">KI810_14135</name>
</gene>
<comment type="similarity">
    <text evidence="5">Belongs to the YicC/YloC family.</text>
</comment>
<keyword evidence="2" id="KW-0540">Nuclease</keyword>
<dbReference type="InterPro" id="IPR013527">
    <property type="entry name" value="YicC-like_N"/>
</dbReference>
<comment type="caution">
    <text evidence="8">The sequence shown here is derived from an EMBL/GenBank/DDBJ whole genome shotgun (WGS) entry which is preliminary data.</text>
</comment>
<proteinExistence type="inferred from homology"/>
<reference evidence="8 9" key="1">
    <citation type="submission" date="2021-05" db="EMBL/GenBank/DDBJ databases">
        <title>The draft genome of Geobacter luticola JCM 17780.</title>
        <authorList>
            <person name="Xu Z."/>
            <person name="Masuda Y."/>
            <person name="Itoh H."/>
            <person name="Senoo K."/>
        </authorList>
    </citation>
    <scope>NUCLEOTIDE SEQUENCE [LARGE SCALE GENOMIC DNA]</scope>
    <source>
        <strain evidence="8 9">JCM 17780</strain>
    </source>
</reference>
<evidence type="ECO:0000256" key="3">
    <source>
        <dbReference type="ARBA" id="ARBA00022759"/>
    </source>
</evidence>
<keyword evidence="9" id="KW-1185">Reference proteome</keyword>
<accession>A0ABS5SFR3</accession>
<dbReference type="Pfam" id="PF03755">
    <property type="entry name" value="YicC-like_N"/>
    <property type="match status" value="1"/>
</dbReference>
<dbReference type="PANTHER" id="PTHR30636">
    <property type="entry name" value="UPF0701 PROTEIN YICC"/>
    <property type="match status" value="1"/>
</dbReference>
<keyword evidence="3" id="KW-0255">Endonuclease</keyword>
<evidence type="ECO:0000313" key="8">
    <source>
        <dbReference type="EMBL" id="MBT0654199.1"/>
    </source>
</evidence>
<evidence type="ECO:0000256" key="5">
    <source>
        <dbReference type="ARBA" id="ARBA00035648"/>
    </source>
</evidence>
<organism evidence="8 9">
    <name type="scientific">Geomobilimonas luticola</name>
    <dbReference type="NCBI Taxonomy" id="1114878"/>
    <lineage>
        <taxon>Bacteria</taxon>
        <taxon>Pseudomonadati</taxon>
        <taxon>Thermodesulfobacteriota</taxon>
        <taxon>Desulfuromonadia</taxon>
        <taxon>Geobacterales</taxon>
        <taxon>Geobacteraceae</taxon>
        <taxon>Geomobilimonas</taxon>
    </lineage>
</organism>
<protein>
    <submittedName>
        <fullName evidence="8">YicC family protein</fullName>
    </submittedName>
</protein>
<dbReference type="InterPro" id="IPR013551">
    <property type="entry name" value="YicC-like_C"/>
</dbReference>
<evidence type="ECO:0000313" key="9">
    <source>
        <dbReference type="Proteomes" id="UP000756860"/>
    </source>
</evidence>
<keyword evidence="4" id="KW-0378">Hydrolase</keyword>
<evidence type="ECO:0000256" key="2">
    <source>
        <dbReference type="ARBA" id="ARBA00022722"/>
    </source>
</evidence>
<dbReference type="Proteomes" id="UP000756860">
    <property type="component" value="Unassembled WGS sequence"/>
</dbReference>
<evidence type="ECO:0000256" key="1">
    <source>
        <dbReference type="ARBA" id="ARBA00001968"/>
    </source>
</evidence>
<name>A0ABS5SFR3_9BACT</name>
<dbReference type="Pfam" id="PF08340">
    <property type="entry name" value="YicC-like_C"/>
    <property type="match status" value="1"/>
</dbReference>
<comment type="cofactor">
    <cofactor evidence="1">
        <name>a divalent metal cation</name>
        <dbReference type="ChEBI" id="CHEBI:60240"/>
    </cofactor>
</comment>
<evidence type="ECO:0000256" key="4">
    <source>
        <dbReference type="ARBA" id="ARBA00022801"/>
    </source>
</evidence>
<dbReference type="InterPro" id="IPR005229">
    <property type="entry name" value="YicC/YloC-like"/>
</dbReference>
<evidence type="ECO:0000259" key="7">
    <source>
        <dbReference type="Pfam" id="PF08340"/>
    </source>
</evidence>
<dbReference type="RefSeq" id="WP_214176207.1">
    <property type="nucleotide sequence ID" value="NZ_JAHCVK010000008.1"/>
</dbReference>